<evidence type="ECO:0000313" key="3">
    <source>
        <dbReference type="Proteomes" id="UP000824025"/>
    </source>
</evidence>
<dbReference type="AlphaFoldDB" id="A0A9D2IH53"/>
<reference evidence="2" key="2">
    <citation type="submission" date="2021-04" db="EMBL/GenBank/DDBJ databases">
        <authorList>
            <person name="Gilroy R."/>
        </authorList>
    </citation>
    <scope>NUCLEOTIDE SEQUENCE</scope>
    <source>
        <strain evidence="2">CHK192-19661</strain>
    </source>
</reference>
<name>A0A9D2IH53_9FIRM</name>
<organism evidence="2 3">
    <name type="scientific">Candidatus Borkfalkia avicola</name>
    <dbReference type="NCBI Taxonomy" id="2838503"/>
    <lineage>
        <taxon>Bacteria</taxon>
        <taxon>Bacillati</taxon>
        <taxon>Bacillota</taxon>
        <taxon>Clostridia</taxon>
        <taxon>Christensenellales</taxon>
        <taxon>Christensenellaceae</taxon>
        <taxon>Candidatus Borkfalkia</taxon>
    </lineage>
</organism>
<evidence type="ECO:0000313" key="2">
    <source>
        <dbReference type="EMBL" id="HIZ08877.1"/>
    </source>
</evidence>
<gene>
    <name evidence="2" type="ORF">H9726_00175</name>
</gene>
<sequence>MKKLSLFSAVLILSAALFAGCARGGAVISSGVPESFEGFVTLVADDPATDGADVYFQLPYSDFSEGDTAYTLVQRLKEQGKICYEGSESAYGFMFTAFGWVENGEENMALRADDASHAFIALYTSVEADFGGMPMTYGPLTLETSSVGISSMHLADGAVVYITESTW</sequence>
<feature type="chain" id="PRO_5038605372" description="Lipoprotein" evidence="1">
    <location>
        <begin position="20"/>
        <end position="167"/>
    </location>
</feature>
<feature type="signal peptide" evidence="1">
    <location>
        <begin position="1"/>
        <end position="19"/>
    </location>
</feature>
<dbReference type="Proteomes" id="UP000824025">
    <property type="component" value="Unassembled WGS sequence"/>
</dbReference>
<evidence type="ECO:0008006" key="4">
    <source>
        <dbReference type="Google" id="ProtNLM"/>
    </source>
</evidence>
<accession>A0A9D2IH53</accession>
<evidence type="ECO:0000256" key="1">
    <source>
        <dbReference type="SAM" id="SignalP"/>
    </source>
</evidence>
<dbReference type="EMBL" id="DXCF01000002">
    <property type="protein sequence ID" value="HIZ08877.1"/>
    <property type="molecule type" value="Genomic_DNA"/>
</dbReference>
<comment type="caution">
    <text evidence="2">The sequence shown here is derived from an EMBL/GenBank/DDBJ whole genome shotgun (WGS) entry which is preliminary data.</text>
</comment>
<dbReference type="PROSITE" id="PS51257">
    <property type="entry name" value="PROKAR_LIPOPROTEIN"/>
    <property type="match status" value="1"/>
</dbReference>
<reference evidence="2" key="1">
    <citation type="journal article" date="2021" name="PeerJ">
        <title>Extensive microbial diversity within the chicken gut microbiome revealed by metagenomics and culture.</title>
        <authorList>
            <person name="Gilroy R."/>
            <person name="Ravi A."/>
            <person name="Getino M."/>
            <person name="Pursley I."/>
            <person name="Horton D.L."/>
            <person name="Alikhan N.F."/>
            <person name="Baker D."/>
            <person name="Gharbi K."/>
            <person name="Hall N."/>
            <person name="Watson M."/>
            <person name="Adriaenssens E.M."/>
            <person name="Foster-Nyarko E."/>
            <person name="Jarju S."/>
            <person name="Secka A."/>
            <person name="Antonio M."/>
            <person name="Oren A."/>
            <person name="Chaudhuri R.R."/>
            <person name="La Ragione R."/>
            <person name="Hildebrand F."/>
            <person name="Pallen M.J."/>
        </authorList>
    </citation>
    <scope>NUCLEOTIDE SEQUENCE</scope>
    <source>
        <strain evidence="2">CHK192-19661</strain>
    </source>
</reference>
<keyword evidence="1" id="KW-0732">Signal</keyword>
<protein>
    <recommendedName>
        <fullName evidence="4">Lipoprotein</fullName>
    </recommendedName>
</protein>
<proteinExistence type="predicted"/>